<dbReference type="InterPro" id="IPR011050">
    <property type="entry name" value="Pectin_lyase_fold/virulence"/>
</dbReference>
<dbReference type="InterPro" id="IPR000070">
    <property type="entry name" value="Pectinesterase_cat"/>
</dbReference>
<dbReference type="PANTHER" id="PTHR31321:SF87">
    <property type="entry name" value="PECTINESTERASE 63-RELATED"/>
    <property type="match status" value="1"/>
</dbReference>
<evidence type="ECO:0000313" key="13">
    <source>
        <dbReference type="Proteomes" id="UP000447434"/>
    </source>
</evidence>
<dbReference type="PROSITE" id="PS00503">
    <property type="entry name" value="PECTINESTERASE_2"/>
    <property type="match status" value="1"/>
</dbReference>
<feature type="signal peptide" evidence="11">
    <location>
        <begin position="1"/>
        <end position="28"/>
    </location>
</feature>
<evidence type="ECO:0000256" key="10">
    <source>
        <dbReference type="ARBA" id="ARBA00047928"/>
    </source>
</evidence>
<keyword evidence="13" id="KW-1185">Reference proteome</keyword>
<reference evidence="13" key="1">
    <citation type="journal article" date="2020" name="Nat. Commun.">
        <title>Genome sequence of the cluster root forming white lupin.</title>
        <authorList>
            <person name="Hufnagel B."/>
            <person name="Marques A."/>
            <person name="Soriano A."/>
            <person name="Marques L."/>
            <person name="Divol F."/>
            <person name="Doumas P."/>
            <person name="Sallet E."/>
            <person name="Mancinotti D."/>
            <person name="Carrere S."/>
            <person name="Marande W."/>
            <person name="Arribat S."/>
            <person name="Keller J."/>
            <person name="Huneau C."/>
            <person name="Blein T."/>
            <person name="Aime D."/>
            <person name="Laguerre M."/>
            <person name="Taylor J."/>
            <person name="Schubert V."/>
            <person name="Nelson M."/>
            <person name="Geu-Flores F."/>
            <person name="Crespi M."/>
            <person name="Gallardo-Guerrero K."/>
            <person name="Delaux P.-M."/>
            <person name="Salse J."/>
            <person name="Berges H."/>
            <person name="Guyot R."/>
            <person name="Gouzy J."/>
            <person name="Peret B."/>
        </authorList>
    </citation>
    <scope>NUCLEOTIDE SEQUENCE [LARGE SCALE GENOMIC DNA]</scope>
    <source>
        <strain evidence="13">cv. Amiga</strain>
    </source>
</reference>
<dbReference type="AlphaFoldDB" id="A0A6A4PWA2"/>
<keyword evidence="9 11" id="KW-0063">Aspartyl esterase</keyword>
<keyword evidence="5" id="KW-0134">Cell wall</keyword>
<feature type="chain" id="PRO_5039967660" description="Pectinesterase" evidence="11">
    <location>
        <begin position="29"/>
        <end position="371"/>
    </location>
</feature>
<evidence type="ECO:0000313" key="12">
    <source>
        <dbReference type="EMBL" id="KAE9605639.1"/>
    </source>
</evidence>
<evidence type="ECO:0000256" key="4">
    <source>
        <dbReference type="ARBA" id="ARBA00013229"/>
    </source>
</evidence>
<evidence type="ECO:0000256" key="6">
    <source>
        <dbReference type="ARBA" id="ARBA00022525"/>
    </source>
</evidence>
<protein>
    <recommendedName>
        <fullName evidence="4 11">Pectinesterase</fullName>
        <ecNumber evidence="4 11">3.1.1.11</ecNumber>
    </recommendedName>
</protein>
<dbReference type="Proteomes" id="UP000447434">
    <property type="component" value="Chromosome 10"/>
</dbReference>
<evidence type="ECO:0000256" key="2">
    <source>
        <dbReference type="ARBA" id="ARBA00005184"/>
    </source>
</evidence>
<evidence type="ECO:0000256" key="5">
    <source>
        <dbReference type="ARBA" id="ARBA00022512"/>
    </source>
</evidence>
<comment type="catalytic activity">
    <reaction evidence="10 11">
        <text>[(1-&gt;4)-alpha-D-galacturonosyl methyl ester](n) + n H2O = [(1-&gt;4)-alpha-D-galacturonosyl](n) + n methanol + n H(+)</text>
        <dbReference type="Rhea" id="RHEA:22380"/>
        <dbReference type="Rhea" id="RHEA-COMP:14570"/>
        <dbReference type="Rhea" id="RHEA-COMP:14573"/>
        <dbReference type="ChEBI" id="CHEBI:15377"/>
        <dbReference type="ChEBI" id="CHEBI:15378"/>
        <dbReference type="ChEBI" id="CHEBI:17790"/>
        <dbReference type="ChEBI" id="CHEBI:140522"/>
        <dbReference type="ChEBI" id="CHEBI:140523"/>
        <dbReference type="EC" id="3.1.1.11"/>
    </reaction>
</comment>
<sequence length="371" mass="40057">MAPKSKTSSTTIHLSLMVVIVIANVVFADDNAPIPADKAQLDKWYNQHVQPLAQRKGTLDPAVVAAEGAVSVIKVSQDGSGKFKSINEAIKSIPKGNTKRVIVYIGAGTYNEKIRIEREKPFITLCGAPGKMPNLTYGGTALKYGTVDSATLIVESDYFVASNLVISNSSPKPDGKTEGTQALALRISGDKAAFYKVTLLGFQDTLCDDAIWHIYKDCVIQGTVDFVFGNGKALFLNTVIRELGESGMSVITAQGKDKKTDDTGFSFVLCDVTGSGTGTLLGRAWMSRSKVVFAYCNIGSIVNATAWSNNNHPEFDKDVYFGEYKNKGPGADTKGRYKFTKILSDAEAKPFITLGYIEGSKWLLPPPNPIV</sequence>
<accession>A0A6A4PWA2</accession>
<evidence type="ECO:0000256" key="3">
    <source>
        <dbReference type="ARBA" id="ARBA00008891"/>
    </source>
</evidence>
<name>A0A6A4PWA2_LUPAL</name>
<dbReference type="OrthoDB" id="2019149at2759"/>
<dbReference type="InterPro" id="IPR012334">
    <property type="entry name" value="Pectin_lyas_fold"/>
</dbReference>
<keyword evidence="8 11" id="KW-0378">Hydrolase</keyword>
<gene>
    <name evidence="12" type="ORF">Lalb_Chr10g0099491</name>
</gene>
<organism evidence="12 13">
    <name type="scientific">Lupinus albus</name>
    <name type="common">White lupine</name>
    <name type="synonym">Lupinus termis</name>
    <dbReference type="NCBI Taxonomy" id="3870"/>
    <lineage>
        <taxon>Eukaryota</taxon>
        <taxon>Viridiplantae</taxon>
        <taxon>Streptophyta</taxon>
        <taxon>Embryophyta</taxon>
        <taxon>Tracheophyta</taxon>
        <taxon>Spermatophyta</taxon>
        <taxon>Magnoliopsida</taxon>
        <taxon>eudicotyledons</taxon>
        <taxon>Gunneridae</taxon>
        <taxon>Pentapetalae</taxon>
        <taxon>rosids</taxon>
        <taxon>fabids</taxon>
        <taxon>Fabales</taxon>
        <taxon>Fabaceae</taxon>
        <taxon>Papilionoideae</taxon>
        <taxon>50 kb inversion clade</taxon>
        <taxon>genistoids sensu lato</taxon>
        <taxon>core genistoids</taxon>
        <taxon>Genisteae</taxon>
        <taxon>Lupinus</taxon>
    </lineage>
</organism>
<keyword evidence="7 11" id="KW-0732">Signal</keyword>
<dbReference type="PANTHER" id="PTHR31321">
    <property type="entry name" value="ACYL-COA THIOESTER HYDROLASE YBHC-RELATED"/>
    <property type="match status" value="1"/>
</dbReference>
<dbReference type="FunFam" id="2.160.20.10:FF:000008">
    <property type="entry name" value="Pectinesterase"/>
    <property type="match status" value="1"/>
</dbReference>
<dbReference type="Pfam" id="PF01095">
    <property type="entry name" value="Pectinesterase"/>
    <property type="match status" value="1"/>
</dbReference>
<evidence type="ECO:0000256" key="8">
    <source>
        <dbReference type="ARBA" id="ARBA00022801"/>
    </source>
</evidence>
<dbReference type="EC" id="3.1.1.11" evidence="4 11"/>
<dbReference type="SUPFAM" id="SSF51126">
    <property type="entry name" value="Pectin lyase-like"/>
    <property type="match status" value="1"/>
</dbReference>
<proteinExistence type="inferred from homology"/>
<comment type="similarity">
    <text evidence="3">Belongs to the pectinesterase family.</text>
</comment>
<dbReference type="GO" id="GO:0045490">
    <property type="term" value="P:pectin catabolic process"/>
    <property type="evidence" value="ECO:0007669"/>
    <property type="project" value="UniProtKB-UniRule"/>
</dbReference>
<evidence type="ECO:0000256" key="7">
    <source>
        <dbReference type="ARBA" id="ARBA00022729"/>
    </source>
</evidence>
<evidence type="ECO:0000256" key="9">
    <source>
        <dbReference type="ARBA" id="ARBA00023085"/>
    </source>
</evidence>
<dbReference type="InterPro" id="IPR033131">
    <property type="entry name" value="Pectinesterase_Asp_AS"/>
</dbReference>
<evidence type="ECO:0000256" key="11">
    <source>
        <dbReference type="RuleBase" id="RU000589"/>
    </source>
</evidence>
<comment type="caution">
    <text evidence="12">The sequence shown here is derived from an EMBL/GenBank/DDBJ whole genome shotgun (WGS) entry which is preliminary data.</text>
</comment>
<comment type="pathway">
    <text evidence="2 11">Glycan metabolism; pectin degradation; 2-dehydro-3-deoxy-D-gluconate from pectin: step 1/5.</text>
</comment>
<dbReference type="UniPathway" id="UPA00545">
    <property type="reaction ID" value="UER00823"/>
</dbReference>
<dbReference type="EMBL" id="WOCE01000010">
    <property type="protein sequence ID" value="KAE9605639.1"/>
    <property type="molecule type" value="Genomic_DNA"/>
</dbReference>
<evidence type="ECO:0000256" key="1">
    <source>
        <dbReference type="ARBA" id="ARBA00004191"/>
    </source>
</evidence>
<comment type="subcellular location">
    <subcellularLocation>
        <location evidence="1">Secreted</location>
        <location evidence="1">Cell wall</location>
    </subcellularLocation>
</comment>
<keyword evidence="6" id="KW-0964">Secreted</keyword>
<dbReference type="Gene3D" id="2.160.20.10">
    <property type="entry name" value="Single-stranded right-handed beta-helix, Pectin lyase-like"/>
    <property type="match status" value="1"/>
</dbReference>
<dbReference type="GO" id="GO:0042545">
    <property type="term" value="P:cell wall modification"/>
    <property type="evidence" value="ECO:0007669"/>
    <property type="project" value="UniProtKB-UniRule"/>
</dbReference>
<dbReference type="GO" id="GO:0030599">
    <property type="term" value="F:pectinesterase activity"/>
    <property type="evidence" value="ECO:0007669"/>
    <property type="project" value="UniProtKB-UniRule"/>
</dbReference>